<organism evidence="2">
    <name type="scientific">Halice sp. JL-2018</name>
    <dbReference type="NCBI Taxonomy" id="2528348"/>
    <lineage>
        <taxon>Eukaryota</taxon>
        <taxon>Metazoa</taxon>
        <taxon>Ecdysozoa</taxon>
        <taxon>Arthropoda</taxon>
        <taxon>Crustacea</taxon>
        <taxon>Multicrustacea</taxon>
        <taxon>Malacostraca</taxon>
        <taxon>Eumalacostraca</taxon>
        <taxon>Peracarida</taxon>
        <taxon>Amphipoda</taxon>
        <taxon>Amphilochidea</taxon>
        <taxon>Lysianassida</taxon>
        <taxon>Synopiidira</taxon>
        <taxon>Dexaminoidea</taxon>
        <taxon>Pardaliscidae</taxon>
        <taxon>Halice</taxon>
    </lineage>
</organism>
<dbReference type="EMBL" id="MH294484">
    <property type="protein sequence ID" value="AZH08541.1"/>
    <property type="molecule type" value="Genomic_DNA"/>
</dbReference>
<gene>
    <name evidence="2" type="primary">ATP8</name>
</gene>
<dbReference type="AlphaFoldDB" id="A0A3Q8LX99"/>
<feature type="transmembrane region" description="Helical" evidence="1">
    <location>
        <begin position="6"/>
        <end position="30"/>
    </location>
</feature>
<accession>A0A3Q8LX99</accession>
<evidence type="ECO:0000256" key="1">
    <source>
        <dbReference type="SAM" id="Phobius"/>
    </source>
</evidence>
<proteinExistence type="predicted"/>
<geneLocation type="mitochondrion" evidence="2"/>
<reference evidence="2" key="2">
    <citation type="journal article" date="2019" name="Sci. Rep.">
        <title>Characterization of the mitochondrial genome of an ancient amphipod Halice sp. MT-2017 (Pardaliscidae) from 10,908 m in the Mariana Trench.</title>
        <authorList>
            <person name="Li J.Y."/>
            <person name="Zeng C."/>
            <person name="Yan G.Y."/>
            <person name="He L.S."/>
        </authorList>
    </citation>
    <scope>NUCLEOTIDE SEQUENCE</scope>
</reference>
<protein>
    <submittedName>
        <fullName evidence="2">ATP synthase F0 subunit 8</fullName>
    </submittedName>
</protein>
<keyword evidence="2" id="KW-0496">Mitochondrion</keyword>
<keyword evidence="1" id="KW-0472">Membrane</keyword>
<evidence type="ECO:0000313" key="2">
    <source>
        <dbReference type="EMBL" id="AZH08541.1"/>
    </source>
</evidence>
<sequence length="52" mass="6082">MPQMSPMLWVPITMFVQVSFLSFVFIIYFYGYVSMFDQQSASVSVIKSVMSW</sequence>
<name>A0A3Q8LX99_9CRUS</name>
<keyword evidence="1" id="KW-0812">Transmembrane</keyword>
<keyword evidence="1" id="KW-1133">Transmembrane helix</keyword>
<reference evidence="2" key="1">
    <citation type="submission" date="2018-05" db="EMBL/GenBank/DDBJ databases">
        <authorList>
            <person name="Li J."/>
        </authorList>
    </citation>
    <scope>NUCLEOTIDE SEQUENCE</scope>
</reference>